<dbReference type="PANTHER" id="PTHR42713:SF3">
    <property type="entry name" value="TRANSCRIPTIONAL REGULATORY PROTEIN HPTR"/>
    <property type="match status" value="1"/>
</dbReference>
<name>A0A172TEY6_9BACL</name>
<dbReference type="PATRIC" id="fig|1178515.4.peg.594"/>
<dbReference type="PROSITE" id="PS01124">
    <property type="entry name" value="HTH_ARAC_FAMILY_2"/>
    <property type="match status" value="1"/>
</dbReference>
<dbReference type="GO" id="GO:0043565">
    <property type="term" value="F:sequence-specific DNA binding"/>
    <property type="evidence" value="ECO:0007669"/>
    <property type="project" value="InterPro"/>
</dbReference>
<evidence type="ECO:0000313" key="11">
    <source>
        <dbReference type="EMBL" id="ANE45464.1"/>
    </source>
</evidence>
<dbReference type="SUPFAM" id="SSF46689">
    <property type="entry name" value="Homeodomain-like"/>
    <property type="match status" value="2"/>
</dbReference>
<keyword evidence="6" id="KW-0238">DNA-binding</keyword>
<dbReference type="Gene3D" id="3.40.50.2300">
    <property type="match status" value="1"/>
</dbReference>
<dbReference type="AlphaFoldDB" id="A0A172TEY6"/>
<evidence type="ECO:0008006" key="13">
    <source>
        <dbReference type="Google" id="ProtNLM"/>
    </source>
</evidence>
<keyword evidence="2" id="KW-0963">Cytoplasm</keyword>
<feature type="modified residue" description="4-aspartylphosphate" evidence="8">
    <location>
        <position position="55"/>
    </location>
</feature>
<evidence type="ECO:0000256" key="2">
    <source>
        <dbReference type="ARBA" id="ARBA00022490"/>
    </source>
</evidence>
<dbReference type="SUPFAM" id="SSF52172">
    <property type="entry name" value="CheY-like"/>
    <property type="match status" value="1"/>
</dbReference>
<evidence type="ECO:0000256" key="8">
    <source>
        <dbReference type="PROSITE-ProRule" id="PRU00169"/>
    </source>
</evidence>
<evidence type="ECO:0000313" key="12">
    <source>
        <dbReference type="Proteomes" id="UP000076927"/>
    </source>
</evidence>
<feature type="domain" description="Response regulatory" evidence="10">
    <location>
        <begin position="3"/>
        <end position="120"/>
    </location>
</feature>
<dbReference type="InterPro" id="IPR001789">
    <property type="entry name" value="Sig_transdc_resp-reg_receiver"/>
</dbReference>
<organism evidence="11 12">
    <name type="scientific">Paenibacillus swuensis</name>
    <dbReference type="NCBI Taxonomy" id="1178515"/>
    <lineage>
        <taxon>Bacteria</taxon>
        <taxon>Bacillati</taxon>
        <taxon>Bacillota</taxon>
        <taxon>Bacilli</taxon>
        <taxon>Bacillales</taxon>
        <taxon>Paenibacillaceae</taxon>
        <taxon>Paenibacillus</taxon>
    </lineage>
</organism>
<reference evidence="11 12" key="1">
    <citation type="submission" date="2015-01" db="EMBL/GenBank/DDBJ databases">
        <title>Paenibacillus swuensis/DY6/whole genome sequencing.</title>
        <authorList>
            <person name="Kim M.K."/>
            <person name="Srinivasan S."/>
            <person name="Lee J.-J."/>
        </authorList>
    </citation>
    <scope>NUCLEOTIDE SEQUENCE [LARGE SCALE GENOMIC DNA]</scope>
    <source>
        <strain evidence="11 12">DY6</strain>
    </source>
</reference>
<dbReference type="Gene3D" id="1.10.10.60">
    <property type="entry name" value="Homeodomain-like"/>
    <property type="match status" value="2"/>
</dbReference>
<feature type="domain" description="HTH araC/xylS-type" evidence="9">
    <location>
        <begin position="448"/>
        <end position="545"/>
    </location>
</feature>
<dbReference type="InterPro" id="IPR020449">
    <property type="entry name" value="Tscrpt_reg_AraC-type_HTH"/>
</dbReference>
<dbReference type="InterPro" id="IPR011006">
    <property type="entry name" value="CheY-like_superfamily"/>
</dbReference>
<evidence type="ECO:0000259" key="9">
    <source>
        <dbReference type="PROSITE" id="PS01124"/>
    </source>
</evidence>
<dbReference type="PANTHER" id="PTHR42713">
    <property type="entry name" value="HISTIDINE KINASE-RELATED"/>
    <property type="match status" value="1"/>
</dbReference>
<evidence type="ECO:0000259" key="10">
    <source>
        <dbReference type="PROSITE" id="PS50110"/>
    </source>
</evidence>
<dbReference type="PROSITE" id="PS50110">
    <property type="entry name" value="RESPONSE_REGULATORY"/>
    <property type="match status" value="1"/>
</dbReference>
<dbReference type="KEGG" id="pswu:SY83_03035"/>
<evidence type="ECO:0000256" key="5">
    <source>
        <dbReference type="ARBA" id="ARBA00023015"/>
    </source>
</evidence>
<dbReference type="GO" id="GO:0005737">
    <property type="term" value="C:cytoplasm"/>
    <property type="evidence" value="ECO:0007669"/>
    <property type="project" value="UniProtKB-SubCell"/>
</dbReference>
<keyword evidence="7" id="KW-0804">Transcription</keyword>
<dbReference type="SMART" id="SM00448">
    <property type="entry name" value="REC"/>
    <property type="match status" value="1"/>
</dbReference>
<dbReference type="InterPro" id="IPR009057">
    <property type="entry name" value="Homeodomain-like_sf"/>
</dbReference>
<keyword evidence="5" id="KW-0805">Transcription regulation</keyword>
<dbReference type="Proteomes" id="UP000076927">
    <property type="component" value="Chromosome"/>
</dbReference>
<dbReference type="InterPro" id="IPR051552">
    <property type="entry name" value="HptR"/>
</dbReference>
<dbReference type="GO" id="GO:0000160">
    <property type="term" value="P:phosphorelay signal transduction system"/>
    <property type="evidence" value="ECO:0007669"/>
    <property type="project" value="UniProtKB-KW"/>
</dbReference>
<dbReference type="Pfam" id="PF12833">
    <property type="entry name" value="HTH_18"/>
    <property type="match status" value="1"/>
</dbReference>
<dbReference type="EMBL" id="CP011388">
    <property type="protein sequence ID" value="ANE45464.1"/>
    <property type="molecule type" value="Genomic_DNA"/>
</dbReference>
<evidence type="ECO:0000256" key="7">
    <source>
        <dbReference type="ARBA" id="ARBA00023163"/>
    </source>
</evidence>
<accession>A0A172TEY6</accession>
<comment type="subcellular location">
    <subcellularLocation>
        <location evidence="1">Cytoplasm</location>
    </subcellularLocation>
</comment>
<dbReference type="SMART" id="SM00342">
    <property type="entry name" value="HTH_ARAC"/>
    <property type="match status" value="1"/>
</dbReference>
<gene>
    <name evidence="11" type="ORF">SY83_03035</name>
</gene>
<dbReference type="OrthoDB" id="9794370at2"/>
<protein>
    <recommendedName>
        <fullName evidence="13">AraC family transcriptional regulator</fullName>
    </recommendedName>
</protein>
<evidence type="ECO:0000256" key="1">
    <source>
        <dbReference type="ARBA" id="ARBA00004496"/>
    </source>
</evidence>
<dbReference type="Pfam" id="PF00072">
    <property type="entry name" value="Response_reg"/>
    <property type="match status" value="1"/>
</dbReference>
<evidence type="ECO:0000256" key="4">
    <source>
        <dbReference type="ARBA" id="ARBA00023012"/>
    </source>
</evidence>
<evidence type="ECO:0000256" key="3">
    <source>
        <dbReference type="ARBA" id="ARBA00022553"/>
    </source>
</evidence>
<dbReference type="GO" id="GO:0003700">
    <property type="term" value="F:DNA-binding transcription factor activity"/>
    <property type="evidence" value="ECO:0007669"/>
    <property type="project" value="InterPro"/>
</dbReference>
<evidence type="ECO:0000256" key="6">
    <source>
        <dbReference type="ARBA" id="ARBA00023125"/>
    </source>
</evidence>
<keyword evidence="3 8" id="KW-0597">Phosphoprotein</keyword>
<dbReference type="InterPro" id="IPR018060">
    <property type="entry name" value="HTH_AraC"/>
</dbReference>
<dbReference type="STRING" id="1178515.SY83_03035"/>
<keyword evidence="4" id="KW-0902">Two-component regulatory system</keyword>
<dbReference type="PRINTS" id="PR00032">
    <property type="entry name" value="HTHARAC"/>
</dbReference>
<proteinExistence type="predicted"/>
<sequence>MYSLLMVDDEAYVVDSLAVTIPWADLDVSQVFKAYSANEALLIMEQHTIDIVISDIRMPVMSGIELLERISTDWNRTRCILLSGHADFAYAQAAIQHQTADYLLKPVSDEDVMAAVRKVTSQLKQEWEEISSHQRAVYTINENLPLLKGNLLNDILQGRRYSQDALADKMRLLHIPFESEEPFALLLIRMGEEFQQHDAYHLALLEYAVTNIAEEISKSHYHLWTCKDAHDDLVMVLKSIGDDQRGAGGESSGDETGRQRQIERIAEQLQVNVKLYLKGGISVIVGGWGSFPAHVPALYQAAVSALRKGVGTSGDLFMTLPDQSVPVPINAVQSLYEPPLLIHLFEAGRWDAACEKLESVFQELEQEWQDSTEHLFEVFHTISASLSYIAHRNGTQLHEIIGHDYEKVLSGNSFRHVKPLKEWSFRSIHAIKESMQRESRDTRVSVIQRVQEYVEHHLADISLQSIADWIGLHPVYLSKVYKQETGENISEYIFRLRMDRAALILKKGDDKVYEIAKDLGYQNVPYFIKVFKKQYGLTPQEYRENTPT</sequence>
<dbReference type="RefSeq" id="WP_068604139.1">
    <property type="nucleotide sequence ID" value="NZ_CP011388.1"/>
</dbReference>
<keyword evidence="12" id="KW-1185">Reference proteome</keyword>
<dbReference type="CDD" id="cd17536">
    <property type="entry name" value="REC_YesN-like"/>
    <property type="match status" value="1"/>
</dbReference>